<evidence type="ECO:0000256" key="1">
    <source>
        <dbReference type="ARBA" id="ARBA00022723"/>
    </source>
</evidence>
<keyword evidence="4" id="KW-0805">Transcription regulation</keyword>
<protein>
    <recommendedName>
        <fullName evidence="7">AIPP2-like SPOC-like domain-containing protein</fullName>
    </recommendedName>
</protein>
<feature type="region of interest" description="Disordered" evidence="6">
    <location>
        <begin position="1"/>
        <end position="28"/>
    </location>
</feature>
<dbReference type="Pfam" id="PF23121">
    <property type="entry name" value="SPOC_AIPP2"/>
    <property type="match status" value="1"/>
</dbReference>
<dbReference type="AlphaFoldDB" id="A0A540MTN7"/>
<evidence type="ECO:0000259" key="7">
    <source>
        <dbReference type="Pfam" id="PF23121"/>
    </source>
</evidence>
<feature type="region of interest" description="Disordered" evidence="6">
    <location>
        <begin position="75"/>
        <end position="96"/>
    </location>
</feature>
<keyword evidence="3" id="KW-0862">Zinc</keyword>
<evidence type="ECO:0000256" key="5">
    <source>
        <dbReference type="ARBA" id="ARBA00023163"/>
    </source>
</evidence>
<dbReference type="InterPro" id="IPR049914">
    <property type="entry name" value="PHD1-3/5-6"/>
</dbReference>
<evidence type="ECO:0000313" key="8">
    <source>
        <dbReference type="EMBL" id="TQE01583.1"/>
    </source>
</evidence>
<dbReference type="PANTHER" id="PTHR33304">
    <property type="match status" value="1"/>
</dbReference>
<keyword evidence="9" id="KW-1185">Reference proteome</keyword>
<keyword evidence="2" id="KW-0863">Zinc-finger</keyword>
<proteinExistence type="predicted"/>
<dbReference type="GO" id="GO:0140566">
    <property type="term" value="F:histone reader activity"/>
    <property type="evidence" value="ECO:0007669"/>
    <property type="project" value="InterPro"/>
</dbReference>
<feature type="region of interest" description="Disordered" evidence="6">
    <location>
        <begin position="203"/>
        <end position="262"/>
    </location>
</feature>
<keyword evidence="5" id="KW-0804">Transcription</keyword>
<accession>A0A540MTN7</accession>
<feature type="domain" description="AIPP2-like SPOC-like" evidence="7">
    <location>
        <begin position="285"/>
        <end position="416"/>
    </location>
</feature>
<feature type="compositionally biased region" description="Polar residues" evidence="6">
    <location>
        <begin position="504"/>
        <end position="513"/>
    </location>
</feature>
<dbReference type="GO" id="GO:0034244">
    <property type="term" value="P:negative regulation of transcription elongation by RNA polymerase II"/>
    <property type="evidence" value="ECO:0007669"/>
    <property type="project" value="InterPro"/>
</dbReference>
<dbReference type="PANTHER" id="PTHR33304:SF36">
    <property type="entry name" value="GB|AAF26970.1-RELATED"/>
    <property type="match status" value="1"/>
</dbReference>
<evidence type="ECO:0000313" key="9">
    <source>
        <dbReference type="Proteomes" id="UP000315295"/>
    </source>
</evidence>
<evidence type="ECO:0000256" key="3">
    <source>
        <dbReference type="ARBA" id="ARBA00022833"/>
    </source>
</evidence>
<evidence type="ECO:0000256" key="4">
    <source>
        <dbReference type="ARBA" id="ARBA00023015"/>
    </source>
</evidence>
<evidence type="ECO:0000256" key="2">
    <source>
        <dbReference type="ARBA" id="ARBA00022771"/>
    </source>
</evidence>
<keyword evidence="1" id="KW-0479">Metal-binding</keyword>
<evidence type="ECO:0000256" key="6">
    <source>
        <dbReference type="SAM" id="MobiDB-lite"/>
    </source>
</evidence>
<comment type="caution">
    <text evidence="8">The sequence shown here is derived from an EMBL/GenBank/DDBJ whole genome shotgun (WGS) entry which is preliminary data.</text>
</comment>
<reference evidence="8 9" key="1">
    <citation type="journal article" date="2019" name="G3 (Bethesda)">
        <title>Sequencing of a Wild Apple (Malus baccata) Genome Unravels the Differences Between Cultivated and Wild Apple Species Regarding Disease Resistance and Cold Tolerance.</title>
        <authorList>
            <person name="Chen X."/>
        </authorList>
    </citation>
    <scope>NUCLEOTIDE SEQUENCE [LARGE SCALE GENOMIC DNA]</scope>
    <source>
        <strain evidence="9">cv. Shandingzi</strain>
        <tissue evidence="8">Leaves</tissue>
    </source>
</reference>
<dbReference type="GO" id="GO:0008270">
    <property type="term" value="F:zinc ion binding"/>
    <property type="evidence" value="ECO:0007669"/>
    <property type="project" value="UniProtKB-KW"/>
</dbReference>
<dbReference type="STRING" id="106549.A0A540MTN7"/>
<feature type="compositionally biased region" description="Basic and acidic residues" evidence="6">
    <location>
        <begin position="209"/>
        <end position="218"/>
    </location>
</feature>
<sequence>MHPSGNSRVLDNSGWQAHSRRQKPVGTGKVRYISEGEVIRLSSGVEITRSQRNTFGFKPGQSNSTALMSQRTTFGSKSVIPRSPPPAIKGNPSIVASGHVKPPSCGRNVKMSSISKINQQTSPILKDSKEPKAPFTQNSKKYIYSDHRVVATSPVKEAKSSKLSIHGGISNPKTKTSVAYGKEHIREKQSKDVLVPATSVETKNPVAPGEEHVREKQPQDVLIPRPDVSSRKKRDTAIEKEPCTVSTPMSSPEQNHADAEERDLENKLASLNLNHSSLPALQVTWRGSFIVDTTTANEFIGGFQGRPPCKIHPKAYRFAQTMPPVLKANFIPRSQLWTDIFQDQPPDLEDVGIYFFPDKNIESISRENHARLIERMEKEDSMMRICFDDQGVELLIFTSEQLQLDTQLTSFLWGIFHCTKNYQVEANMADNQSVDMEIDMEGGNMVGRVDVVIPRDPKVTRKGKTSSEVKTRYGPRSNSRNEGGEISSDAEKEELARPPGFSEGSPQSATGSTEGMVGPASSFRRRD</sequence>
<dbReference type="Proteomes" id="UP000315295">
    <property type="component" value="Unassembled WGS sequence"/>
</dbReference>
<feature type="compositionally biased region" description="Polar residues" evidence="6">
    <location>
        <begin position="244"/>
        <end position="254"/>
    </location>
</feature>
<feature type="region of interest" description="Disordered" evidence="6">
    <location>
        <begin position="453"/>
        <end position="527"/>
    </location>
</feature>
<feature type="compositionally biased region" description="Basic and acidic residues" evidence="6">
    <location>
        <begin position="453"/>
        <end position="471"/>
    </location>
</feature>
<dbReference type="EMBL" id="VIEB01000192">
    <property type="protein sequence ID" value="TQE01583.1"/>
    <property type="molecule type" value="Genomic_DNA"/>
</dbReference>
<feature type="compositionally biased region" description="Polar residues" evidence="6">
    <location>
        <begin position="1"/>
        <end position="16"/>
    </location>
</feature>
<organism evidence="8 9">
    <name type="scientific">Malus baccata</name>
    <name type="common">Siberian crab apple</name>
    <name type="synonym">Pyrus baccata</name>
    <dbReference type="NCBI Taxonomy" id="106549"/>
    <lineage>
        <taxon>Eukaryota</taxon>
        <taxon>Viridiplantae</taxon>
        <taxon>Streptophyta</taxon>
        <taxon>Embryophyta</taxon>
        <taxon>Tracheophyta</taxon>
        <taxon>Spermatophyta</taxon>
        <taxon>Magnoliopsida</taxon>
        <taxon>eudicotyledons</taxon>
        <taxon>Gunneridae</taxon>
        <taxon>Pentapetalae</taxon>
        <taxon>rosids</taxon>
        <taxon>fabids</taxon>
        <taxon>Rosales</taxon>
        <taxon>Rosaceae</taxon>
        <taxon>Amygdaloideae</taxon>
        <taxon>Maleae</taxon>
        <taxon>Malus</taxon>
    </lineage>
</organism>
<dbReference type="InterPro" id="IPR056280">
    <property type="entry name" value="AIPP2-like_SPOC"/>
</dbReference>
<gene>
    <name evidence="8" type="ORF">C1H46_012813</name>
</gene>
<name>A0A540MTN7_MALBA</name>